<gene>
    <name evidence="2" type="ORF">GCM10023165_01560</name>
</gene>
<keyword evidence="1" id="KW-1133">Transmembrane helix</keyword>
<keyword evidence="3" id="KW-1185">Reference proteome</keyword>
<keyword evidence="1" id="KW-0472">Membrane</keyword>
<protein>
    <recommendedName>
        <fullName evidence="4">DUF2628 domain-containing protein</fullName>
    </recommendedName>
</protein>
<keyword evidence="1" id="KW-0812">Transmembrane</keyword>
<feature type="transmembrane region" description="Helical" evidence="1">
    <location>
        <begin position="50"/>
        <end position="69"/>
    </location>
</feature>
<dbReference type="RefSeq" id="WP_345535235.1">
    <property type="nucleotide sequence ID" value="NZ_BAABGJ010000001.1"/>
</dbReference>
<reference evidence="3" key="1">
    <citation type="journal article" date="2019" name="Int. J. Syst. Evol. Microbiol.">
        <title>The Global Catalogue of Microorganisms (GCM) 10K type strain sequencing project: providing services to taxonomists for standard genome sequencing and annotation.</title>
        <authorList>
            <consortium name="The Broad Institute Genomics Platform"/>
            <consortium name="The Broad Institute Genome Sequencing Center for Infectious Disease"/>
            <person name="Wu L."/>
            <person name="Ma J."/>
        </authorList>
    </citation>
    <scope>NUCLEOTIDE SEQUENCE [LARGE SCALE GENOMIC DNA]</scope>
    <source>
        <strain evidence="3">JCM 17804</strain>
    </source>
</reference>
<dbReference type="Proteomes" id="UP001500975">
    <property type="component" value="Unassembled WGS sequence"/>
</dbReference>
<evidence type="ECO:0000313" key="3">
    <source>
        <dbReference type="Proteomes" id="UP001500975"/>
    </source>
</evidence>
<organism evidence="2 3">
    <name type="scientific">Variovorax defluvii</name>
    <dbReference type="NCBI Taxonomy" id="913761"/>
    <lineage>
        <taxon>Bacteria</taxon>
        <taxon>Pseudomonadati</taxon>
        <taxon>Pseudomonadota</taxon>
        <taxon>Betaproteobacteria</taxon>
        <taxon>Burkholderiales</taxon>
        <taxon>Comamonadaceae</taxon>
        <taxon>Variovorax</taxon>
    </lineage>
</organism>
<evidence type="ECO:0000313" key="2">
    <source>
        <dbReference type="EMBL" id="GAA4328920.1"/>
    </source>
</evidence>
<proteinExistence type="predicted"/>
<feature type="transmembrane region" description="Helical" evidence="1">
    <location>
        <begin position="75"/>
        <end position="96"/>
    </location>
</feature>
<accession>A0ABP8GRJ9</accession>
<dbReference type="EMBL" id="BAABGJ010000001">
    <property type="protein sequence ID" value="GAA4328920.1"/>
    <property type="molecule type" value="Genomic_DNA"/>
</dbReference>
<name>A0ABP8GRJ9_9BURK</name>
<evidence type="ECO:0008006" key="4">
    <source>
        <dbReference type="Google" id="ProtNLM"/>
    </source>
</evidence>
<comment type="caution">
    <text evidence="2">The sequence shown here is derived from an EMBL/GenBank/DDBJ whole genome shotgun (WGS) entry which is preliminary data.</text>
</comment>
<evidence type="ECO:0000256" key="1">
    <source>
        <dbReference type="SAM" id="Phobius"/>
    </source>
</evidence>
<sequence length="116" mass="12962">MNPEGTSLWSRFWSPAGMLEPVPPGISDDEAAEVAYRNALWLRSYMDMYILRWACLWLALLALAILGHSYELPGILQAIALVGTIFGFGGMLRMIATYRHAAKVVRHRIAAGRRAM</sequence>